<organism evidence="1 2">
    <name type="scientific">Streptomyces phage Vash</name>
    <dbReference type="NCBI Taxonomy" id="2510568"/>
    <lineage>
        <taxon>Viruses</taxon>
        <taxon>Duplodnaviria</taxon>
        <taxon>Heunggongvirae</taxon>
        <taxon>Uroviricota</taxon>
        <taxon>Caudoviricetes</taxon>
        <taxon>Colingsworthviridae</taxon>
        <taxon>Vashvirus</taxon>
        <taxon>Vashvirus vash</taxon>
    </lineage>
</organism>
<evidence type="ECO:0000313" key="1">
    <source>
        <dbReference type="EMBL" id="QAX93284.1"/>
    </source>
</evidence>
<dbReference type="KEGG" id="vg:55011274"/>
<dbReference type="EMBL" id="MK450421">
    <property type="protein sequence ID" value="QAX93284.1"/>
    <property type="molecule type" value="Genomic_DNA"/>
</dbReference>
<sequence length="96" mass="10700">MGQRGTVTDYAGEALFVGDLINYATRCGNGTRASDAVIRKIEIRYAYGKRVPFLKVQPTGVESRSGLETRKTLREEWIGTDHVRLLRSNVTGQRNG</sequence>
<dbReference type="RefSeq" id="YP_009819853.1">
    <property type="nucleotide sequence ID" value="NC_048154.1"/>
</dbReference>
<keyword evidence="2" id="KW-1185">Reference proteome</keyword>
<evidence type="ECO:0000313" key="2">
    <source>
        <dbReference type="Proteomes" id="UP000289278"/>
    </source>
</evidence>
<dbReference type="GeneID" id="55011274"/>
<reference evidence="1 2" key="1">
    <citation type="submission" date="2019-01" db="EMBL/GenBank/DDBJ databases">
        <authorList>
            <person name="Terrell S.O."/>
            <person name="Kelly J.L."/>
            <person name="Nayek S."/>
            <person name="Klug H.M."/>
            <person name="Layton S.R."/>
            <person name="Kim T."/>
            <person name="Hughes L.E."/>
            <person name="Garlena R.A."/>
            <person name="Russell D.A."/>
            <person name="Pope W.H."/>
            <person name="Jacobs-Sera D."/>
            <person name="Hatfull G.F."/>
        </authorList>
    </citation>
    <scope>NUCLEOTIDE SEQUENCE [LARGE SCALE GENOMIC DNA]</scope>
</reference>
<protein>
    <submittedName>
        <fullName evidence="1">Uncharacterized protein</fullName>
    </submittedName>
</protein>
<accession>A0A411AYV8</accession>
<proteinExistence type="predicted"/>
<dbReference type="Proteomes" id="UP000289278">
    <property type="component" value="Segment"/>
</dbReference>
<gene>
    <name evidence="1" type="primary">28</name>
    <name evidence="1" type="ORF">SEA_VASH_28</name>
</gene>
<name>A0A411AYV8_9CAUD</name>